<dbReference type="Proteomes" id="UP001156670">
    <property type="component" value="Unassembled WGS sequence"/>
</dbReference>
<protein>
    <recommendedName>
        <fullName evidence="3">Secreted protein</fullName>
    </recommendedName>
</protein>
<evidence type="ECO:0000313" key="2">
    <source>
        <dbReference type="Proteomes" id="UP001156670"/>
    </source>
</evidence>
<name>A0ABQ5XMS2_9GAMM</name>
<reference evidence="2" key="1">
    <citation type="journal article" date="2019" name="Int. J. Syst. Evol. Microbiol.">
        <title>The Global Catalogue of Microorganisms (GCM) 10K type strain sequencing project: providing services to taxonomists for standard genome sequencing and annotation.</title>
        <authorList>
            <consortium name="The Broad Institute Genomics Platform"/>
            <consortium name="The Broad Institute Genome Sequencing Center for Infectious Disease"/>
            <person name="Wu L."/>
            <person name="Ma J."/>
        </authorList>
    </citation>
    <scope>NUCLEOTIDE SEQUENCE [LARGE SCALE GENOMIC DNA]</scope>
    <source>
        <strain evidence="2">NBRC 111980</strain>
    </source>
</reference>
<accession>A0ABQ5XMS2</accession>
<organism evidence="1 2">
    <name type="scientific">Dyella acidisoli</name>
    <dbReference type="NCBI Taxonomy" id="1867834"/>
    <lineage>
        <taxon>Bacteria</taxon>
        <taxon>Pseudomonadati</taxon>
        <taxon>Pseudomonadota</taxon>
        <taxon>Gammaproteobacteria</taxon>
        <taxon>Lysobacterales</taxon>
        <taxon>Rhodanobacteraceae</taxon>
        <taxon>Dyella</taxon>
    </lineage>
</organism>
<sequence>MVRVPAATVAVGATTRQAAEVAACPVVVCRACRKAAEVVAVSVARQPAWRWISGLSEKGKQPGGTAHKVPCLSAVRQSSKDLPELLAVVIV</sequence>
<gene>
    <name evidence="1" type="ORF">GCM10007901_14570</name>
</gene>
<proteinExistence type="predicted"/>
<keyword evidence="2" id="KW-1185">Reference proteome</keyword>
<dbReference type="EMBL" id="BSOB01000010">
    <property type="protein sequence ID" value="GLQ92506.1"/>
    <property type="molecule type" value="Genomic_DNA"/>
</dbReference>
<evidence type="ECO:0000313" key="1">
    <source>
        <dbReference type="EMBL" id="GLQ92506.1"/>
    </source>
</evidence>
<evidence type="ECO:0008006" key="3">
    <source>
        <dbReference type="Google" id="ProtNLM"/>
    </source>
</evidence>
<comment type="caution">
    <text evidence="1">The sequence shown here is derived from an EMBL/GenBank/DDBJ whole genome shotgun (WGS) entry which is preliminary data.</text>
</comment>